<sequence length="172" mass="19074">MSPESPITVGIISEEEFKAGFHPRDYQVMAGLISRKPYSQIIKEMGIKLDTFKGYMKRIRDRMDPLHERTRRENICRAIVVSVWQGYSGGQELESTLRLTIKGSSGSFGDEESKILELIGVGLVGAELGDSLGNNSHELQGTVDRLALNLGLNIYGVYAFAAIRAKKQGNRI</sequence>
<dbReference type="AlphaFoldDB" id="A0A1F7JUF3"/>
<dbReference type="Proteomes" id="UP000176269">
    <property type="component" value="Unassembled WGS sequence"/>
</dbReference>
<proteinExistence type="predicted"/>
<organism evidence="1 2">
    <name type="scientific">Candidatus Roizmanbacteria bacterium RIFCSPLOWO2_02_FULL_43_10</name>
    <dbReference type="NCBI Taxonomy" id="1802078"/>
    <lineage>
        <taxon>Bacteria</taxon>
        <taxon>Candidatus Roizmaniibacteriota</taxon>
    </lineage>
</organism>
<dbReference type="EMBL" id="MGBC01000047">
    <property type="protein sequence ID" value="OGK59248.1"/>
    <property type="molecule type" value="Genomic_DNA"/>
</dbReference>
<reference evidence="1 2" key="1">
    <citation type="journal article" date="2016" name="Nat. Commun.">
        <title>Thousands of microbial genomes shed light on interconnected biogeochemical processes in an aquifer system.</title>
        <authorList>
            <person name="Anantharaman K."/>
            <person name="Brown C.T."/>
            <person name="Hug L.A."/>
            <person name="Sharon I."/>
            <person name="Castelle C.J."/>
            <person name="Probst A.J."/>
            <person name="Thomas B.C."/>
            <person name="Singh A."/>
            <person name="Wilkins M.J."/>
            <person name="Karaoz U."/>
            <person name="Brodie E.L."/>
            <person name="Williams K.H."/>
            <person name="Hubbard S.S."/>
            <person name="Banfield J.F."/>
        </authorList>
    </citation>
    <scope>NUCLEOTIDE SEQUENCE [LARGE SCALE GENOMIC DNA]</scope>
</reference>
<protein>
    <submittedName>
        <fullName evidence="1">Uncharacterized protein</fullName>
    </submittedName>
</protein>
<gene>
    <name evidence="1" type="ORF">A3I56_01215</name>
</gene>
<evidence type="ECO:0000313" key="2">
    <source>
        <dbReference type="Proteomes" id="UP000176269"/>
    </source>
</evidence>
<evidence type="ECO:0000313" key="1">
    <source>
        <dbReference type="EMBL" id="OGK59248.1"/>
    </source>
</evidence>
<accession>A0A1F7JUF3</accession>
<comment type="caution">
    <text evidence="1">The sequence shown here is derived from an EMBL/GenBank/DDBJ whole genome shotgun (WGS) entry which is preliminary data.</text>
</comment>
<name>A0A1F7JUF3_9BACT</name>